<dbReference type="Pfam" id="PF00106">
    <property type="entry name" value="adh_short"/>
    <property type="match status" value="1"/>
</dbReference>
<protein>
    <submittedName>
        <fullName evidence="4">Uncharacterized protein</fullName>
    </submittedName>
</protein>
<dbReference type="AlphaFoldDB" id="A0A7S3PQN1"/>
<organism evidence="4">
    <name type="scientific">Aplanochytrium stocchinoi</name>
    <dbReference type="NCBI Taxonomy" id="215587"/>
    <lineage>
        <taxon>Eukaryota</taxon>
        <taxon>Sar</taxon>
        <taxon>Stramenopiles</taxon>
        <taxon>Bigyra</taxon>
        <taxon>Labyrinthulomycetes</taxon>
        <taxon>Thraustochytrida</taxon>
        <taxon>Thraustochytriidae</taxon>
        <taxon>Aplanochytrium</taxon>
    </lineage>
</organism>
<dbReference type="InterPro" id="IPR002347">
    <property type="entry name" value="SDR_fam"/>
</dbReference>
<evidence type="ECO:0000256" key="2">
    <source>
        <dbReference type="ARBA" id="ARBA00023002"/>
    </source>
</evidence>
<evidence type="ECO:0000256" key="1">
    <source>
        <dbReference type="ARBA" id="ARBA00006484"/>
    </source>
</evidence>
<dbReference type="PANTHER" id="PTHR24322">
    <property type="entry name" value="PKSB"/>
    <property type="match status" value="1"/>
</dbReference>
<keyword evidence="2" id="KW-0560">Oxidoreductase</keyword>
<dbReference type="PANTHER" id="PTHR24322:SF736">
    <property type="entry name" value="RETINOL DEHYDROGENASE 10"/>
    <property type="match status" value="1"/>
</dbReference>
<dbReference type="SUPFAM" id="SSF51735">
    <property type="entry name" value="NAD(P)-binding Rossmann-fold domains"/>
    <property type="match status" value="1"/>
</dbReference>
<dbReference type="PRINTS" id="PR00080">
    <property type="entry name" value="SDRFAMILY"/>
</dbReference>
<evidence type="ECO:0000313" key="4">
    <source>
        <dbReference type="EMBL" id="CAE0447470.1"/>
    </source>
</evidence>
<evidence type="ECO:0000256" key="3">
    <source>
        <dbReference type="RuleBase" id="RU000363"/>
    </source>
</evidence>
<proteinExistence type="inferred from homology"/>
<name>A0A7S3PQN1_9STRA</name>
<dbReference type="Gene3D" id="3.40.50.720">
    <property type="entry name" value="NAD(P)-binding Rossmann-like Domain"/>
    <property type="match status" value="1"/>
</dbReference>
<comment type="similarity">
    <text evidence="1 3">Belongs to the short-chain dehydrogenases/reductases (SDR) family.</text>
</comment>
<dbReference type="InterPro" id="IPR020904">
    <property type="entry name" value="Sc_DH/Rdtase_CS"/>
</dbReference>
<sequence length="317" mass="34923">MSSLLTRQNIGRLLLLWAAYKTARVLLPAKVKSFDGKTVLITGAASGLGRALAVLLAERKNVAAMILWDIQAEQLEKTVQMIKERNANVRIFTQIVNLANREQIYTSADLCITSLLNNQSPDVIVNNAGIISGGCELLKTDDERIELEMKINTMSHIWITKAFLPKMIERGTGHFLNVASMAAYVSAPDMISYAVSKKGAKAFAEGLSAELKQQGHRGIKVSLLCPSHIDTPLFKGFNHAGNMTMSPEYVASHIIQAIECETELVCLPRFSPIFVLIIGLNEFWGSLNLPNPDGSPMKKWQPQQADRVFASIQKSTL</sequence>
<accession>A0A7S3PQN1</accession>
<gene>
    <name evidence="4" type="ORF">ASTO00021_LOCUS17441</name>
</gene>
<dbReference type="InterPro" id="IPR036291">
    <property type="entry name" value="NAD(P)-bd_dom_sf"/>
</dbReference>
<dbReference type="PRINTS" id="PR00081">
    <property type="entry name" value="GDHRDH"/>
</dbReference>
<dbReference type="PROSITE" id="PS00061">
    <property type="entry name" value="ADH_SHORT"/>
    <property type="match status" value="1"/>
</dbReference>
<dbReference type="GO" id="GO:0016616">
    <property type="term" value="F:oxidoreductase activity, acting on the CH-OH group of donors, NAD or NADP as acceptor"/>
    <property type="evidence" value="ECO:0007669"/>
    <property type="project" value="TreeGrafter"/>
</dbReference>
<reference evidence="4" key="1">
    <citation type="submission" date="2021-01" db="EMBL/GenBank/DDBJ databases">
        <authorList>
            <person name="Corre E."/>
            <person name="Pelletier E."/>
            <person name="Niang G."/>
            <person name="Scheremetjew M."/>
            <person name="Finn R."/>
            <person name="Kale V."/>
            <person name="Holt S."/>
            <person name="Cochrane G."/>
            <person name="Meng A."/>
            <person name="Brown T."/>
            <person name="Cohen L."/>
        </authorList>
    </citation>
    <scope>NUCLEOTIDE SEQUENCE</scope>
    <source>
        <strain evidence="4">GSBS06</strain>
    </source>
</reference>
<dbReference type="EMBL" id="HBIN01022701">
    <property type="protein sequence ID" value="CAE0447470.1"/>
    <property type="molecule type" value="Transcribed_RNA"/>
</dbReference>